<keyword evidence="10" id="KW-1185">Reference proteome</keyword>
<dbReference type="GO" id="GO:0030139">
    <property type="term" value="C:endocytic vesicle"/>
    <property type="evidence" value="ECO:0007669"/>
    <property type="project" value="TreeGrafter"/>
</dbReference>
<evidence type="ECO:0000256" key="1">
    <source>
        <dbReference type="ARBA" id="ARBA00004177"/>
    </source>
</evidence>
<organism evidence="9 10">
    <name type="scientific">Engystomops pustulosus</name>
    <name type="common">Tungara frog</name>
    <name type="synonym">Physalaemus pustulosus</name>
    <dbReference type="NCBI Taxonomy" id="76066"/>
    <lineage>
        <taxon>Eukaryota</taxon>
        <taxon>Metazoa</taxon>
        <taxon>Chordata</taxon>
        <taxon>Craniata</taxon>
        <taxon>Vertebrata</taxon>
        <taxon>Euteleostomi</taxon>
        <taxon>Amphibia</taxon>
        <taxon>Batrachia</taxon>
        <taxon>Anura</taxon>
        <taxon>Neobatrachia</taxon>
        <taxon>Hyloidea</taxon>
        <taxon>Leptodactylidae</taxon>
        <taxon>Leiuperinae</taxon>
        <taxon>Engystomops</taxon>
    </lineage>
</organism>
<dbReference type="InterPro" id="IPR050670">
    <property type="entry name" value="STAM"/>
</dbReference>
<dbReference type="SUPFAM" id="SSF50044">
    <property type="entry name" value="SH3-domain"/>
    <property type="match status" value="1"/>
</dbReference>
<dbReference type="PROSITE" id="PS50179">
    <property type="entry name" value="VHS"/>
    <property type="match status" value="1"/>
</dbReference>
<comment type="caution">
    <text evidence="9">The sequence shown here is derived from an EMBL/GenBank/DDBJ whole genome shotgun (WGS) entry which is preliminary data.</text>
</comment>
<dbReference type="PRINTS" id="PR00452">
    <property type="entry name" value="SH3DOMAIN"/>
</dbReference>
<dbReference type="PROSITE" id="PS50002">
    <property type="entry name" value="SH3"/>
    <property type="match status" value="1"/>
</dbReference>
<feature type="region of interest" description="Disordered" evidence="6">
    <location>
        <begin position="29"/>
        <end position="84"/>
    </location>
</feature>
<evidence type="ECO:0000259" key="8">
    <source>
        <dbReference type="PROSITE" id="PS50179"/>
    </source>
</evidence>
<dbReference type="GO" id="GO:0005768">
    <property type="term" value="C:endosome"/>
    <property type="evidence" value="ECO:0007669"/>
    <property type="project" value="UniProtKB-SubCell"/>
</dbReference>
<dbReference type="GO" id="GO:0043130">
    <property type="term" value="F:ubiquitin binding"/>
    <property type="evidence" value="ECO:0007669"/>
    <property type="project" value="InterPro"/>
</dbReference>
<evidence type="ECO:0000256" key="2">
    <source>
        <dbReference type="ARBA" id="ARBA00009666"/>
    </source>
</evidence>
<comment type="similarity">
    <text evidence="2">Belongs to the STAM family.</text>
</comment>
<feature type="non-terminal residue" evidence="9">
    <location>
        <position position="117"/>
    </location>
</feature>
<dbReference type="InterPro" id="IPR002014">
    <property type="entry name" value="VHS_dom"/>
</dbReference>
<reference evidence="9" key="1">
    <citation type="thesis" date="2020" institute="ProQuest LLC" country="789 East Eisenhower Parkway, Ann Arbor, MI, USA">
        <title>Comparative Genomics and Chromosome Evolution.</title>
        <authorList>
            <person name="Mudd A.B."/>
        </authorList>
    </citation>
    <scope>NUCLEOTIDE SEQUENCE</scope>
    <source>
        <strain evidence="9">237g6f4</strain>
        <tissue evidence="9">Blood</tissue>
    </source>
</reference>
<evidence type="ECO:0000256" key="6">
    <source>
        <dbReference type="SAM" id="MobiDB-lite"/>
    </source>
</evidence>
<evidence type="ECO:0000256" key="4">
    <source>
        <dbReference type="ARBA" id="ARBA00022753"/>
    </source>
</evidence>
<dbReference type="Pfam" id="PF00018">
    <property type="entry name" value="SH3_1"/>
    <property type="match status" value="1"/>
</dbReference>
<feature type="compositionally biased region" description="Polar residues" evidence="6">
    <location>
        <begin position="38"/>
        <end position="51"/>
    </location>
</feature>
<name>A0AAV6YQ45_ENGPU</name>
<sequence length="117" mass="13037">MMTEWSEEFQKDPQFSLISATIKSLKEEGVSFPAAAPQSASNTPKNGTGNPKSKEDEDLAKEQKTQPSEIKTLYPTVDAQHDSQKTARKVRALYDFEAVEDNELTFKSGEIILVLDD</sequence>
<evidence type="ECO:0000256" key="3">
    <source>
        <dbReference type="ARBA" id="ARBA00022443"/>
    </source>
</evidence>
<keyword evidence="4" id="KW-0967">Endosome</keyword>
<evidence type="ECO:0000259" key="7">
    <source>
        <dbReference type="PROSITE" id="PS50002"/>
    </source>
</evidence>
<dbReference type="InterPro" id="IPR001452">
    <property type="entry name" value="SH3_domain"/>
</dbReference>
<accession>A0AAV6YQ45</accession>
<feature type="compositionally biased region" description="Basic and acidic residues" evidence="6">
    <location>
        <begin position="52"/>
        <end position="64"/>
    </location>
</feature>
<dbReference type="Proteomes" id="UP000824782">
    <property type="component" value="Unassembled WGS sequence"/>
</dbReference>
<dbReference type="AlphaFoldDB" id="A0AAV6YQ45"/>
<dbReference type="GO" id="GO:0035091">
    <property type="term" value="F:phosphatidylinositol binding"/>
    <property type="evidence" value="ECO:0007669"/>
    <property type="project" value="InterPro"/>
</dbReference>
<evidence type="ECO:0000313" key="9">
    <source>
        <dbReference type="EMBL" id="KAG8536151.1"/>
    </source>
</evidence>
<dbReference type="PANTHER" id="PTHR45929">
    <property type="entry name" value="JAK PATHWAY SIGNAL TRANSDUCTION ADAPTOR MOLECULE"/>
    <property type="match status" value="1"/>
</dbReference>
<feature type="domain" description="SH3" evidence="7">
    <location>
        <begin position="85"/>
        <end position="117"/>
    </location>
</feature>
<gene>
    <name evidence="9" type="ORF">GDO81_027017</name>
</gene>
<dbReference type="InterPro" id="IPR008942">
    <property type="entry name" value="ENTH_VHS"/>
</dbReference>
<feature type="domain" description="VHS" evidence="8">
    <location>
        <begin position="1"/>
        <end position="33"/>
    </location>
</feature>
<dbReference type="GO" id="GO:0007165">
    <property type="term" value="P:signal transduction"/>
    <property type="evidence" value="ECO:0007669"/>
    <property type="project" value="TreeGrafter"/>
</dbReference>
<proteinExistence type="inferred from homology"/>
<dbReference type="Gene3D" id="1.25.40.90">
    <property type="match status" value="1"/>
</dbReference>
<evidence type="ECO:0000313" key="10">
    <source>
        <dbReference type="Proteomes" id="UP000824782"/>
    </source>
</evidence>
<keyword evidence="3 5" id="KW-0728">SH3 domain</keyword>
<dbReference type="InterPro" id="IPR036028">
    <property type="entry name" value="SH3-like_dom_sf"/>
</dbReference>
<dbReference type="Gene3D" id="2.30.30.40">
    <property type="entry name" value="SH3 Domains"/>
    <property type="match status" value="1"/>
</dbReference>
<protein>
    <recommendedName>
        <fullName evidence="11">SH3 domain-containing protein</fullName>
    </recommendedName>
</protein>
<comment type="subcellular location">
    <subcellularLocation>
        <location evidence="1">Endosome</location>
    </subcellularLocation>
</comment>
<evidence type="ECO:0000256" key="5">
    <source>
        <dbReference type="PROSITE-ProRule" id="PRU00192"/>
    </source>
</evidence>
<dbReference type="EMBL" id="WNYA01049458">
    <property type="protein sequence ID" value="KAG8536151.1"/>
    <property type="molecule type" value="Genomic_DNA"/>
</dbReference>
<dbReference type="PANTHER" id="PTHR45929:SF1">
    <property type="entry name" value="HEMATOPOIETIC LINEAGE CELL-SPECIFIC PROTEIN-RELATED"/>
    <property type="match status" value="1"/>
</dbReference>
<evidence type="ECO:0008006" key="11">
    <source>
        <dbReference type="Google" id="ProtNLM"/>
    </source>
</evidence>